<keyword evidence="2" id="KW-1185">Reference proteome</keyword>
<feature type="chain" id="PRO_5046568047" evidence="1">
    <location>
        <begin position="25"/>
        <end position="137"/>
    </location>
</feature>
<proteinExistence type="predicted"/>
<dbReference type="Proteomes" id="UP000695000">
    <property type="component" value="Unplaced"/>
</dbReference>
<reference evidence="3" key="1">
    <citation type="submission" date="2025-08" db="UniProtKB">
        <authorList>
            <consortium name="RefSeq"/>
        </authorList>
    </citation>
    <scope>IDENTIFICATION</scope>
    <source>
        <tissue evidence="3">Whole Larva</tissue>
    </source>
</reference>
<gene>
    <name evidence="3" type="primary">LOC108560587</name>
</gene>
<dbReference type="GeneID" id="108560587"/>
<evidence type="ECO:0000313" key="2">
    <source>
        <dbReference type="Proteomes" id="UP000695000"/>
    </source>
</evidence>
<evidence type="ECO:0000313" key="3">
    <source>
        <dbReference type="RefSeq" id="XP_017773700.1"/>
    </source>
</evidence>
<name>A0ABM1MGK0_NICVS</name>
<dbReference type="RefSeq" id="XP_017773700.1">
    <property type="nucleotide sequence ID" value="XM_017918211.1"/>
</dbReference>
<evidence type="ECO:0000256" key="1">
    <source>
        <dbReference type="SAM" id="SignalP"/>
    </source>
</evidence>
<protein>
    <submittedName>
        <fullName evidence="3">Uncharacterized protein LOC108560587</fullName>
    </submittedName>
</protein>
<accession>A0ABM1MGK0</accession>
<organism evidence="2 3">
    <name type="scientific">Nicrophorus vespilloides</name>
    <name type="common">Boreal carrion beetle</name>
    <dbReference type="NCBI Taxonomy" id="110193"/>
    <lineage>
        <taxon>Eukaryota</taxon>
        <taxon>Metazoa</taxon>
        <taxon>Ecdysozoa</taxon>
        <taxon>Arthropoda</taxon>
        <taxon>Hexapoda</taxon>
        <taxon>Insecta</taxon>
        <taxon>Pterygota</taxon>
        <taxon>Neoptera</taxon>
        <taxon>Endopterygota</taxon>
        <taxon>Coleoptera</taxon>
        <taxon>Polyphaga</taxon>
        <taxon>Staphyliniformia</taxon>
        <taxon>Silphidae</taxon>
        <taxon>Nicrophorinae</taxon>
        <taxon>Nicrophorus</taxon>
    </lineage>
</organism>
<sequence length="137" mass="15763">MCIAMKSSLLFLIIFALAVANSKSQTPNEVPNTMIELDEAWERKDIITVLFKMLDLYEDAVDNDENFVIKDAIVCIKFVLKKIYPIYVTIYPEKKSPNDETSLKIVSDAIDNVDYAKDVYSDFEELMMDAVQDYLRS</sequence>
<keyword evidence="1" id="KW-0732">Signal</keyword>
<feature type="signal peptide" evidence="1">
    <location>
        <begin position="1"/>
        <end position="24"/>
    </location>
</feature>